<sequence length="626" mass="62701">MTILVDELCTGMGESPMSVEGVEGVFCVTGPACVADNADGACPGPQEGLEFGASCGKVITGVYGCKPNTAAPADYSGESDESSESEDGSEEEPTTLCTGMGESPMSVEGVEGVFCVTGPACVADNADGACPGPQEGLEFGASCGKVITGVYGCKPNTAAPADYSGESDESSESEDGSEEEPTTLCTGMGESPMSVEGVEGVFCVTGPACVADNADGACPGPQEGLEFGASCGKVITGVYGCKPNTAAPADYSGESDESSESEDGSEEEPTTLCTGMGESPMSVEGVEGVFCVTGPACVADNADGACPGPQEGLEFGASCGKVITGVYGCKPNTAAPADYSGESDESSESEDGSEEEPTTLCTGMGESPMSVEGVEGVFCVTGPACVADNADGACPGPQEGLEFGASCGKVITGVYGCKPNTAAPADYSGESDESSESEDGSEEEPTTLCTGMGESPMSVEGVEGVFCVTGPACVADNADGACPGPQEGLEFGASCGKVITGVYGCKPNGAPKDEDKNDSVDSIDTSLLCAGEGRSQMSVEGVTGIFCVSGSACVADNADGACPGPQEGLPNGSECGKVATGVYGCKPTAVTRLRHKKHSSKSDKHTATKDKKTKHQHKKTHHTNKH</sequence>
<feature type="region of interest" description="Disordered" evidence="1">
    <location>
        <begin position="158"/>
        <end position="191"/>
    </location>
</feature>
<reference evidence="2" key="3">
    <citation type="submission" date="2015-02" db="UniProtKB">
        <authorList>
            <consortium name="EnsemblProtists"/>
        </authorList>
    </citation>
    <scope>IDENTIFICATION</scope>
    <source>
        <strain evidence="2">DAOM BR144</strain>
    </source>
</reference>
<accession>K3W956</accession>
<evidence type="ECO:0000313" key="3">
    <source>
        <dbReference type="Proteomes" id="UP000019132"/>
    </source>
</evidence>
<feature type="region of interest" description="Disordered" evidence="1">
    <location>
        <begin position="73"/>
        <end position="102"/>
    </location>
</feature>
<dbReference type="AlphaFoldDB" id="K3W956"/>
<dbReference type="InParanoid" id="K3W956"/>
<dbReference type="VEuPathDB" id="FungiDB:PYU1_G001497"/>
<organism evidence="2 3">
    <name type="scientific">Globisporangium ultimum (strain ATCC 200006 / CBS 805.95 / DAOM BR144)</name>
    <name type="common">Pythium ultimum</name>
    <dbReference type="NCBI Taxonomy" id="431595"/>
    <lineage>
        <taxon>Eukaryota</taxon>
        <taxon>Sar</taxon>
        <taxon>Stramenopiles</taxon>
        <taxon>Oomycota</taxon>
        <taxon>Peronosporomycetes</taxon>
        <taxon>Pythiales</taxon>
        <taxon>Pythiaceae</taxon>
        <taxon>Globisporangium</taxon>
    </lineage>
</organism>
<feature type="compositionally biased region" description="Acidic residues" evidence="1">
    <location>
        <begin position="253"/>
        <end position="269"/>
    </location>
</feature>
<dbReference type="Proteomes" id="UP000019132">
    <property type="component" value="Unassembled WGS sequence"/>
</dbReference>
<dbReference type="HOGENOM" id="CLU_499219_0_0_1"/>
<dbReference type="eggNOG" id="ENOG502SA9X">
    <property type="taxonomic scope" value="Eukaryota"/>
</dbReference>
<feature type="region of interest" description="Disordered" evidence="1">
    <location>
        <begin position="334"/>
        <end position="367"/>
    </location>
</feature>
<dbReference type="EMBL" id="GL376626">
    <property type="status" value="NOT_ANNOTATED_CDS"/>
    <property type="molecule type" value="Genomic_DNA"/>
</dbReference>
<feature type="compositionally biased region" description="Acidic residues" evidence="1">
    <location>
        <begin position="341"/>
        <end position="357"/>
    </location>
</feature>
<feature type="compositionally biased region" description="Basic and acidic residues" evidence="1">
    <location>
        <begin position="600"/>
        <end position="610"/>
    </location>
</feature>
<feature type="region of interest" description="Disordered" evidence="1">
    <location>
        <begin position="422"/>
        <end position="453"/>
    </location>
</feature>
<protein>
    <submittedName>
        <fullName evidence="2">Uncharacterized protein</fullName>
    </submittedName>
</protein>
<reference evidence="3" key="1">
    <citation type="journal article" date="2010" name="Genome Biol.">
        <title>Genome sequence of the necrotrophic plant pathogen Pythium ultimum reveals original pathogenicity mechanisms and effector repertoire.</title>
        <authorList>
            <person name="Levesque C.A."/>
            <person name="Brouwer H."/>
            <person name="Cano L."/>
            <person name="Hamilton J.P."/>
            <person name="Holt C."/>
            <person name="Huitema E."/>
            <person name="Raffaele S."/>
            <person name="Robideau G.P."/>
            <person name="Thines M."/>
            <person name="Win J."/>
            <person name="Zerillo M.M."/>
            <person name="Beakes G.W."/>
            <person name="Boore J.L."/>
            <person name="Busam D."/>
            <person name="Dumas B."/>
            <person name="Ferriera S."/>
            <person name="Fuerstenberg S.I."/>
            <person name="Gachon C.M."/>
            <person name="Gaulin E."/>
            <person name="Govers F."/>
            <person name="Grenville-Briggs L."/>
            <person name="Horner N."/>
            <person name="Hostetler J."/>
            <person name="Jiang R.H."/>
            <person name="Johnson J."/>
            <person name="Krajaejun T."/>
            <person name="Lin H."/>
            <person name="Meijer H.J."/>
            <person name="Moore B."/>
            <person name="Morris P."/>
            <person name="Phuntmart V."/>
            <person name="Puiu D."/>
            <person name="Shetty J."/>
            <person name="Stajich J.E."/>
            <person name="Tripathy S."/>
            <person name="Wawra S."/>
            <person name="van West P."/>
            <person name="Whitty B.R."/>
            <person name="Coutinho P.M."/>
            <person name="Henrissat B."/>
            <person name="Martin F."/>
            <person name="Thomas P.D."/>
            <person name="Tyler B.M."/>
            <person name="De Vries R.P."/>
            <person name="Kamoun S."/>
            <person name="Yandell M."/>
            <person name="Tisserat N."/>
            <person name="Buell C.R."/>
        </authorList>
    </citation>
    <scope>NUCLEOTIDE SEQUENCE</scope>
    <source>
        <strain evidence="3">DAOM:BR144</strain>
    </source>
</reference>
<reference evidence="3" key="2">
    <citation type="submission" date="2010-04" db="EMBL/GenBank/DDBJ databases">
        <authorList>
            <person name="Buell R."/>
            <person name="Hamilton J."/>
            <person name="Hostetler J."/>
        </authorList>
    </citation>
    <scope>NUCLEOTIDE SEQUENCE [LARGE SCALE GENOMIC DNA]</scope>
    <source>
        <strain evidence="3">DAOM:BR144</strain>
    </source>
</reference>
<feature type="region of interest" description="Disordered" evidence="1">
    <location>
        <begin position="590"/>
        <end position="626"/>
    </location>
</feature>
<feature type="compositionally biased region" description="Acidic residues" evidence="1">
    <location>
        <begin position="429"/>
        <end position="445"/>
    </location>
</feature>
<keyword evidence="3" id="KW-1185">Reference proteome</keyword>
<evidence type="ECO:0000256" key="1">
    <source>
        <dbReference type="SAM" id="MobiDB-lite"/>
    </source>
</evidence>
<feature type="region of interest" description="Disordered" evidence="1">
    <location>
        <begin position="246"/>
        <end position="279"/>
    </location>
</feature>
<feature type="compositionally biased region" description="Acidic residues" evidence="1">
    <location>
        <begin position="77"/>
        <end position="93"/>
    </location>
</feature>
<dbReference type="EnsemblProtists" id="PYU1_T001497">
    <property type="protein sequence ID" value="PYU1_T001497"/>
    <property type="gene ID" value="PYU1_G001497"/>
</dbReference>
<feature type="compositionally biased region" description="Acidic residues" evidence="1">
    <location>
        <begin position="165"/>
        <end position="181"/>
    </location>
</feature>
<evidence type="ECO:0000313" key="2">
    <source>
        <dbReference type="EnsemblProtists" id="PYU1_T001497"/>
    </source>
</evidence>
<name>K3W956_GLOUD</name>
<proteinExistence type="predicted"/>
<feature type="compositionally biased region" description="Basic residues" evidence="1">
    <location>
        <begin position="611"/>
        <end position="626"/>
    </location>
</feature>